<dbReference type="OrthoDB" id="10528856at2759"/>
<gene>
    <name evidence="2" type="ORF">FBEOM_11196</name>
</gene>
<dbReference type="EMBL" id="PVQB02000611">
    <property type="protein sequence ID" value="KAF4334939.1"/>
    <property type="molecule type" value="Genomic_DNA"/>
</dbReference>
<feature type="compositionally biased region" description="Basic and acidic residues" evidence="1">
    <location>
        <begin position="160"/>
        <end position="169"/>
    </location>
</feature>
<feature type="compositionally biased region" description="Basic and acidic residues" evidence="1">
    <location>
        <begin position="136"/>
        <end position="146"/>
    </location>
</feature>
<feature type="region of interest" description="Disordered" evidence="1">
    <location>
        <begin position="62"/>
        <end position="208"/>
    </location>
</feature>
<evidence type="ECO:0000313" key="3">
    <source>
        <dbReference type="Proteomes" id="UP000730481"/>
    </source>
</evidence>
<organism evidence="2 3">
    <name type="scientific">Fusarium beomiforme</name>
    <dbReference type="NCBI Taxonomy" id="44412"/>
    <lineage>
        <taxon>Eukaryota</taxon>
        <taxon>Fungi</taxon>
        <taxon>Dikarya</taxon>
        <taxon>Ascomycota</taxon>
        <taxon>Pezizomycotina</taxon>
        <taxon>Sordariomycetes</taxon>
        <taxon>Hypocreomycetidae</taxon>
        <taxon>Hypocreales</taxon>
        <taxon>Nectriaceae</taxon>
        <taxon>Fusarium</taxon>
        <taxon>Fusarium burgessii species complex</taxon>
    </lineage>
</organism>
<reference evidence="2" key="2">
    <citation type="submission" date="2020-02" db="EMBL/GenBank/DDBJ databases">
        <title>Identification and distribution of gene clusters putatively required for synthesis of sphingolipid metabolism inhibitors in phylogenetically diverse species of the filamentous fungus Fusarium.</title>
        <authorList>
            <person name="Kim H.-S."/>
            <person name="Busman M."/>
            <person name="Brown D.W."/>
            <person name="Divon H."/>
            <person name="Uhlig S."/>
            <person name="Proctor R.H."/>
        </authorList>
    </citation>
    <scope>NUCLEOTIDE SEQUENCE</scope>
    <source>
        <strain evidence="2">NRRL 25174</strain>
    </source>
</reference>
<comment type="caution">
    <text evidence="2">The sequence shown here is derived from an EMBL/GenBank/DDBJ whole genome shotgun (WGS) entry which is preliminary data.</text>
</comment>
<proteinExistence type="predicted"/>
<reference evidence="2" key="1">
    <citation type="journal article" date="2017" name="Mycologia">
        <title>Fusarium algeriense, sp. nov., a novel toxigenic crown rot pathogen of durum wheat from Algeria is nested in the Fusarium burgessii species complex.</title>
        <authorList>
            <person name="Laraba I."/>
            <person name="Keddad A."/>
            <person name="Boureghda H."/>
            <person name="Abdallah N."/>
            <person name="Vaughan M.M."/>
            <person name="Proctor R.H."/>
            <person name="Busman M."/>
            <person name="O'Donnell K."/>
        </authorList>
    </citation>
    <scope>NUCLEOTIDE SEQUENCE</scope>
    <source>
        <strain evidence="2">NRRL 25174</strain>
    </source>
</reference>
<evidence type="ECO:0000256" key="1">
    <source>
        <dbReference type="SAM" id="MobiDB-lite"/>
    </source>
</evidence>
<evidence type="ECO:0000313" key="2">
    <source>
        <dbReference type="EMBL" id="KAF4334939.1"/>
    </source>
</evidence>
<feature type="compositionally biased region" description="Acidic residues" evidence="1">
    <location>
        <begin position="147"/>
        <end position="159"/>
    </location>
</feature>
<dbReference type="Proteomes" id="UP000730481">
    <property type="component" value="Unassembled WGS sequence"/>
</dbReference>
<accession>A0A9P5AAW4</accession>
<dbReference type="AlphaFoldDB" id="A0A9P5AAW4"/>
<sequence length="208" mass="23530">MVALAIEKFGNYMGYTKAMTDADQARLETIRADHMRNDDLALQRRSHARREEQAGYQCRNLSAFGDEPPRGPMTRNTWGEERRRSRDQMSSARATRQKESALTSLSETPAGNPRIRVHAGSQRGPSISGRAPAMLQRHEQRPRYDLDDGYEDEDEFVEEGEFKVPDRGSKNRTGAGSIKDADYDDPDELMAGRAPNDFAQADELDYDD</sequence>
<feature type="compositionally biased region" description="Basic and acidic residues" evidence="1">
    <location>
        <begin position="78"/>
        <end position="87"/>
    </location>
</feature>
<feature type="compositionally biased region" description="Polar residues" evidence="1">
    <location>
        <begin position="88"/>
        <end position="109"/>
    </location>
</feature>
<protein>
    <submittedName>
        <fullName evidence="2">AAA family</fullName>
    </submittedName>
</protein>
<keyword evidence="3" id="KW-1185">Reference proteome</keyword>
<name>A0A9P5AAW4_9HYPO</name>